<comment type="caution">
    <text evidence="2">The sequence shown here is derived from an EMBL/GenBank/DDBJ whole genome shotgun (WGS) entry which is preliminary data.</text>
</comment>
<proteinExistence type="predicted"/>
<accession>A0ABX2IL52</accession>
<gene>
    <name evidence="2" type="ORF">HJ583_012005</name>
</gene>
<reference evidence="2 3" key="1">
    <citation type="submission" date="2020-06" db="EMBL/GenBank/DDBJ databases">
        <title>Draft genome of Uliginosibacterium sp. IMCC34675.</title>
        <authorList>
            <person name="Song J."/>
        </authorList>
    </citation>
    <scope>NUCLEOTIDE SEQUENCE [LARGE SCALE GENOMIC DNA]</scope>
    <source>
        <strain evidence="2 3">IMCC34675</strain>
    </source>
</reference>
<name>A0ABX2IL52_9RHOO</name>
<feature type="transmembrane region" description="Helical" evidence="1">
    <location>
        <begin position="155"/>
        <end position="176"/>
    </location>
</feature>
<evidence type="ECO:0000313" key="3">
    <source>
        <dbReference type="Proteomes" id="UP000778523"/>
    </source>
</evidence>
<keyword evidence="1" id="KW-1133">Transmembrane helix</keyword>
<keyword evidence="1" id="KW-0472">Membrane</keyword>
<feature type="transmembrane region" description="Helical" evidence="1">
    <location>
        <begin position="104"/>
        <end position="122"/>
    </location>
</feature>
<keyword evidence="1" id="KW-0812">Transmembrane</keyword>
<feature type="transmembrane region" description="Helical" evidence="1">
    <location>
        <begin position="75"/>
        <end position="98"/>
    </location>
</feature>
<organism evidence="2 3">
    <name type="scientific">Uliginosibacterium aquaticum</name>
    <dbReference type="NCBI Taxonomy" id="2731212"/>
    <lineage>
        <taxon>Bacteria</taxon>
        <taxon>Pseudomonadati</taxon>
        <taxon>Pseudomonadota</taxon>
        <taxon>Betaproteobacteria</taxon>
        <taxon>Rhodocyclales</taxon>
        <taxon>Zoogloeaceae</taxon>
        <taxon>Uliginosibacterium</taxon>
    </lineage>
</organism>
<dbReference type="RefSeq" id="WP_170022151.1">
    <property type="nucleotide sequence ID" value="NZ_JABCSC020000003.1"/>
</dbReference>
<evidence type="ECO:0000313" key="2">
    <source>
        <dbReference type="EMBL" id="NSL55752.1"/>
    </source>
</evidence>
<dbReference type="InterPro" id="IPR024399">
    <property type="entry name" value="DUF2628"/>
</dbReference>
<evidence type="ECO:0000256" key="1">
    <source>
        <dbReference type="SAM" id="Phobius"/>
    </source>
</evidence>
<sequence>MNQPLNPYQPPTAELLHVPITEQLDLQEQRLANFVGAKYPFYRDKWAAAALKRQPTSWNWAAFVLGLSWLAYRKMYAYCAIFIAIIGLETLLELVIGLPDSLSYAMNIGTSVMFGLYGNTLYRHFAQGRIAAIETAGGRPEQIDAEITRAGGTHLGAAFGFMLLLCVLLVGLALMFPGG</sequence>
<dbReference type="Pfam" id="PF10947">
    <property type="entry name" value="DUF2628"/>
    <property type="match status" value="1"/>
</dbReference>
<keyword evidence="3" id="KW-1185">Reference proteome</keyword>
<dbReference type="Proteomes" id="UP000778523">
    <property type="component" value="Unassembled WGS sequence"/>
</dbReference>
<protein>
    <submittedName>
        <fullName evidence="2">DUF2628 domain-containing protein</fullName>
    </submittedName>
</protein>
<dbReference type="EMBL" id="JABCSC020000003">
    <property type="protein sequence ID" value="NSL55752.1"/>
    <property type="molecule type" value="Genomic_DNA"/>
</dbReference>